<dbReference type="PANTHER" id="PTHR44269:SF1">
    <property type="entry name" value="DEHYDROGENASE_REDUCTASE SDR FAMILY MEMBER 7"/>
    <property type="match status" value="1"/>
</dbReference>
<dbReference type="Proteomes" id="UP000735302">
    <property type="component" value="Unassembled WGS sequence"/>
</dbReference>
<dbReference type="PANTHER" id="PTHR44269">
    <property type="entry name" value="DEHYDROGENASE/REDUCTASE SDR FAMILY MEMBER 7-RELATED"/>
    <property type="match status" value="1"/>
</dbReference>
<organism evidence="1 2">
    <name type="scientific">Plakobranchus ocellatus</name>
    <dbReference type="NCBI Taxonomy" id="259542"/>
    <lineage>
        <taxon>Eukaryota</taxon>
        <taxon>Metazoa</taxon>
        <taxon>Spiralia</taxon>
        <taxon>Lophotrochozoa</taxon>
        <taxon>Mollusca</taxon>
        <taxon>Gastropoda</taxon>
        <taxon>Heterobranchia</taxon>
        <taxon>Euthyneura</taxon>
        <taxon>Panpulmonata</taxon>
        <taxon>Sacoglossa</taxon>
        <taxon>Placobranchoidea</taxon>
        <taxon>Plakobranchidae</taxon>
        <taxon>Plakobranchus</taxon>
    </lineage>
</organism>
<accession>A0AAV4AXS7</accession>
<comment type="caution">
    <text evidence="1">The sequence shown here is derived from an EMBL/GenBank/DDBJ whole genome shotgun (WGS) entry which is preliminary data.</text>
</comment>
<reference evidence="1 2" key="1">
    <citation type="journal article" date="2021" name="Elife">
        <title>Chloroplast acquisition without the gene transfer in kleptoplastic sea slugs, Plakobranchus ocellatus.</title>
        <authorList>
            <person name="Maeda T."/>
            <person name="Takahashi S."/>
            <person name="Yoshida T."/>
            <person name="Shimamura S."/>
            <person name="Takaki Y."/>
            <person name="Nagai Y."/>
            <person name="Toyoda A."/>
            <person name="Suzuki Y."/>
            <person name="Arimoto A."/>
            <person name="Ishii H."/>
            <person name="Satoh N."/>
            <person name="Nishiyama T."/>
            <person name="Hasebe M."/>
            <person name="Maruyama T."/>
            <person name="Minagawa J."/>
            <person name="Obokata J."/>
            <person name="Shigenobu S."/>
        </authorList>
    </citation>
    <scope>NUCLEOTIDE SEQUENCE [LARGE SCALE GENOMIC DNA]</scope>
</reference>
<dbReference type="InterPro" id="IPR053011">
    <property type="entry name" value="SDR_family_member_7"/>
</dbReference>
<evidence type="ECO:0000313" key="2">
    <source>
        <dbReference type="Proteomes" id="UP000735302"/>
    </source>
</evidence>
<proteinExistence type="predicted"/>
<name>A0AAV4AXS7_9GAST</name>
<protein>
    <submittedName>
        <fullName evidence="1">Dehydrogenase/reductase sdr family member 7</fullName>
    </submittedName>
</protein>
<dbReference type="InterPro" id="IPR036291">
    <property type="entry name" value="NAD(P)-bd_dom_sf"/>
</dbReference>
<dbReference type="EMBL" id="BLXT01004481">
    <property type="protein sequence ID" value="GFO13180.1"/>
    <property type="molecule type" value="Genomic_DNA"/>
</dbReference>
<dbReference type="AlphaFoldDB" id="A0AAV4AXS7"/>
<evidence type="ECO:0000313" key="1">
    <source>
        <dbReference type="EMBL" id="GFO13180.1"/>
    </source>
</evidence>
<sequence>MSAFQGYFGVLRNEMFEFNIDVTVICPGPVHSDFNAAQLTASGKPLGRDTALKRMSTERCAYLSCVAIANRMFESWISENPALLLFYLQQFFPTHCRWSVC</sequence>
<gene>
    <name evidence="1" type="ORF">PoB_003968500</name>
</gene>
<dbReference type="SUPFAM" id="SSF51735">
    <property type="entry name" value="NAD(P)-binding Rossmann-fold domains"/>
    <property type="match status" value="1"/>
</dbReference>
<keyword evidence="2" id="KW-1185">Reference proteome</keyword>
<dbReference type="Gene3D" id="3.40.50.720">
    <property type="entry name" value="NAD(P)-binding Rossmann-like Domain"/>
    <property type="match status" value="1"/>
</dbReference>